<proteinExistence type="predicted"/>
<evidence type="ECO:0000256" key="5">
    <source>
        <dbReference type="ARBA" id="ARBA00023136"/>
    </source>
</evidence>
<comment type="subcellular location">
    <subcellularLocation>
        <location evidence="1">Membrane</location>
        <topology evidence="1">Multi-pass membrane protein</topology>
    </subcellularLocation>
</comment>
<reference evidence="10" key="1">
    <citation type="submission" date="2016-09" db="EMBL/GenBank/DDBJ databases">
        <authorList>
            <person name="Guldener U."/>
        </authorList>
    </citation>
    <scope>NUCLEOTIDE SEQUENCE [LARGE SCALE GENOMIC DNA]</scope>
    <source>
        <strain evidence="10">V64-1</strain>
    </source>
</reference>
<dbReference type="Proteomes" id="UP000219369">
    <property type="component" value="Unassembled WGS sequence"/>
</dbReference>
<dbReference type="GO" id="GO:0140359">
    <property type="term" value="F:ABC-type transporter activity"/>
    <property type="evidence" value="ECO:0007669"/>
    <property type="project" value="InterPro"/>
</dbReference>
<name>A0A2H3TZY1_FUSOX</name>
<gene>
    <name evidence="9" type="ORF">FRV6_15449</name>
</gene>
<evidence type="ECO:0000313" key="9">
    <source>
        <dbReference type="EMBL" id="SCO91321.1"/>
    </source>
</evidence>
<dbReference type="Pfam" id="PF01061">
    <property type="entry name" value="ABC2_membrane"/>
    <property type="match status" value="1"/>
</dbReference>
<dbReference type="OrthoDB" id="5423703at2759"/>
<dbReference type="GO" id="GO:0005524">
    <property type="term" value="F:ATP binding"/>
    <property type="evidence" value="ECO:0007669"/>
    <property type="project" value="InterPro"/>
</dbReference>
<dbReference type="GO" id="GO:0016020">
    <property type="term" value="C:membrane"/>
    <property type="evidence" value="ECO:0007669"/>
    <property type="project" value="UniProtKB-SubCell"/>
</dbReference>
<evidence type="ECO:0000256" key="4">
    <source>
        <dbReference type="ARBA" id="ARBA00022989"/>
    </source>
</evidence>
<organism evidence="9 10">
    <name type="scientific">Fusarium oxysporum</name>
    <name type="common">Fusarium vascular wilt</name>
    <dbReference type="NCBI Taxonomy" id="5507"/>
    <lineage>
        <taxon>Eukaryota</taxon>
        <taxon>Fungi</taxon>
        <taxon>Dikarya</taxon>
        <taxon>Ascomycota</taxon>
        <taxon>Pezizomycotina</taxon>
        <taxon>Sordariomycetes</taxon>
        <taxon>Hypocreomycetidae</taxon>
        <taxon>Hypocreales</taxon>
        <taxon>Nectriaceae</taxon>
        <taxon>Fusarium</taxon>
        <taxon>Fusarium oxysporum species complex</taxon>
    </lineage>
</organism>
<evidence type="ECO:0000259" key="7">
    <source>
        <dbReference type="Pfam" id="PF01061"/>
    </source>
</evidence>
<evidence type="ECO:0000256" key="3">
    <source>
        <dbReference type="ARBA" id="ARBA00022692"/>
    </source>
</evidence>
<feature type="transmembrane region" description="Helical" evidence="6">
    <location>
        <begin position="60"/>
        <end position="80"/>
    </location>
</feature>
<evidence type="ECO:0000313" key="10">
    <source>
        <dbReference type="Proteomes" id="UP000219369"/>
    </source>
</evidence>
<keyword evidence="4 6" id="KW-1133">Transmembrane helix</keyword>
<sequence>MSLHVKRKIIEKHARYAFYRPSTEAISAMIMDLPYKIINAVLTNLVLYFMGHLRRKPGHFFFFLLITFTLTLVMSMLFRFIGSITRSIEQALAPAAVVLLGLVIYSGFVIPSSYMQGWLDWLHWLNPVYYGLESAYMNEFISRRFPCAQFVPSGLGYDSVSSAFRTCNSIASVPGRSFVDGGAYLQASFGFVKRAYHFYTT</sequence>
<feature type="domain" description="ABC-2 type transporter transmembrane" evidence="7">
    <location>
        <begin position="4"/>
        <end position="140"/>
    </location>
</feature>
<dbReference type="AlphaFoldDB" id="A0A2H3TZY1"/>
<evidence type="ECO:0008006" key="11">
    <source>
        <dbReference type="Google" id="ProtNLM"/>
    </source>
</evidence>
<dbReference type="InterPro" id="IPR010929">
    <property type="entry name" value="PDR_CDR_ABC"/>
</dbReference>
<protein>
    <recommendedName>
        <fullName evidence="11">ABC-2 type transporter domain-containing protein</fullName>
    </recommendedName>
</protein>
<feature type="domain" description="CDR ABC transporter" evidence="8">
    <location>
        <begin position="151"/>
        <end position="193"/>
    </location>
</feature>
<dbReference type="Pfam" id="PF06422">
    <property type="entry name" value="PDR_CDR"/>
    <property type="match status" value="1"/>
</dbReference>
<keyword evidence="3 6" id="KW-0812">Transmembrane</keyword>
<accession>A0A2H3TZY1</accession>
<keyword evidence="2" id="KW-0813">Transport</keyword>
<evidence type="ECO:0000256" key="2">
    <source>
        <dbReference type="ARBA" id="ARBA00022448"/>
    </source>
</evidence>
<dbReference type="PANTHER" id="PTHR19241">
    <property type="entry name" value="ATP-BINDING CASSETTE TRANSPORTER"/>
    <property type="match status" value="1"/>
</dbReference>
<evidence type="ECO:0000259" key="8">
    <source>
        <dbReference type="Pfam" id="PF06422"/>
    </source>
</evidence>
<dbReference type="InterPro" id="IPR013525">
    <property type="entry name" value="ABC2_TM"/>
</dbReference>
<feature type="transmembrane region" description="Helical" evidence="6">
    <location>
        <begin position="92"/>
        <end position="114"/>
    </location>
</feature>
<evidence type="ECO:0000256" key="6">
    <source>
        <dbReference type="SAM" id="Phobius"/>
    </source>
</evidence>
<keyword evidence="5 6" id="KW-0472">Membrane</keyword>
<evidence type="ECO:0000256" key="1">
    <source>
        <dbReference type="ARBA" id="ARBA00004141"/>
    </source>
</evidence>
<dbReference type="EMBL" id="FMJY01000010">
    <property type="protein sequence ID" value="SCO91321.1"/>
    <property type="molecule type" value="Genomic_DNA"/>
</dbReference>